<protein>
    <submittedName>
        <fullName evidence="1">Uncharacterized protein</fullName>
    </submittedName>
</protein>
<proteinExistence type="predicted"/>
<reference evidence="1" key="1">
    <citation type="submission" date="2018-02" db="EMBL/GenBank/DDBJ databases">
        <title>Rhizophora mucronata_Transcriptome.</title>
        <authorList>
            <person name="Meera S.P."/>
            <person name="Sreeshan A."/>
            <person name="Augustine A."/>
        </authorList>
    </citation>
    <scope>NUCLEOTIDE SEQUENCE</scope>
    <source>
        <tissue evidence="1">Leaf</tissue>
    </source>
</reference>
<organism evidence="1">
    <name type="scientific">Rhizophora mucronata</name>
    <name type="common">Asiatic mangrove</name>
    <dbReference type="NCBI Taxonomy" id="61149"/>
    <lineage>
        <taxon>Eukaryota</taxon>
        <taxon>Viridiplantae</taxon>
        <taxon>Streptophyta</taxon>
        <taxon>Embryophyta</taxon>
        <taxon>Tracheophyta</taxon>
        <taxon>Spermatophyta</taxon>
        <taxon>Magnoliopsida</taxon>
        <taxon>eudicotyledons</taxon>
        <taxon>Gunneridae</taxon>
        <taxon>Pentapetalae</taxon>
        <taxon>rosids</taxon>
        <taxon>fabids</taxon>
        <taxon>Malpighiales</taxon>
        <taxon>Rhizophoraceae</taxon>
        <taxon>Rhizophora</taxon>
    </lineage>
</organism>
<accession>A0A2P2Q1C3</accession>
<evidence type="ECO:0000313" key="1">
    <source>
        <dbReference type="EMBL" id="MBX60767.1"/>
    </source>
</evidence>
<dbReference type="AlphaFoldDB" id="A0A2P2Q1C3"/>
<name>A0A2P2Q1C3_RHIMU</name>
<dbReference type="EMBL" id="GGEC01080283">
    <property type="protein sequence ID" value="MBX60767.1"/>
    <property type="molecule type" value="Transcribed_RNA"/>
</dbReference>
<sequence length="43" mass="4998">MINQITNQRTPSTKAIVEFSVICYIFANIFELIEYSNSHTTMQ</sequence>